<feature type="region of interest" description="Disordered" evidence="3">
    <location>
        <begin position="1"/>
        <end position="62"/>
    </location>
</feature>
<evidence type="ECO:0000313" key="6">
    <source>
        <dbReference type="Proteomes" id="UP000664169"/>
    </source>
</evidence>
<accession>A0A8H3EN59</accession>
<feature type="compositionally biased region" description="Acidic residues" evidence="3">
    <location>
        <begin position="50"/>
        <end position="59"/>
    </location>
</feature>
<feature type="compositionally biased region" description="Polar residues" evidence="3">
    <location>
        <begin position="222"/>
        <end position="238"/>
    </location>
</feature>
<keyword evidence="6" id="KW-1185">Reference proteome</keyword>
<evidence type="ECO:0000259" key="4">
    <source>
        <dbReference type="PROSITE" id="PS51186"/>
    </source>
</evidence>
<dbReference type="InterPro" id="IPR051635">
    <property type="entry name" value="SNAT-like"/>
</dbReference>
<dbReference type="GO" id="GO:0005737">
    <property type="term" value="C:cytoplasm"/>
    <property type="evidence" value="ECO:0007669"/>
    <property type="project" value="TreeGrafter"/>
</dbReference>
<evidence type="ECO:0000256" key="3">
    <source>
        <dbReference type="SAM" id="MobiDB-lite"/>
    </source>
</evidence>
<feature type="domain" description="N-acetyltransferase" evidence="4">
    <location>
        <begin position="182"/>
        <end position="329"/>
    </location>
</feature>
<keyword evidence="2" id="KW-0012">Acyltransferase</keyword>
<comment type="caution">
    <text evidence="5">The sequence shown here is derived from an EMBL/GenBank/DDBJ whole genome shotgun (WGS) entry which is preliminary data.</text>
</comment>
<feature type="region of interest" description="Disordered" evidence="3">
    <location>
        <begin position="204"/>
        <end position="245"/>
    </location>
</feature>
<dbReference type="InterPro" id="IPR000182">
    <property type="entry name" value="GNAT_dom"/>
</dbReference>
<evidence type="ECO:0000256" key="2">
    <source>
        <dbReference type="ARBA" id="ARBA00023315"/>
    </source>
</evidence>
<dbReference type="AlphaFoldDB" id="A0A8H3EN59"/>
<reference evidence="5" key="1">
    <citation type="submission" date="2021-03" db="EMBL/GenBank/DDBJ databases">
        <authorList>
            <person name="Tagirdzhanova G."/>
        </authorList>
    </citation>
    <scope>NUCLEOTIDE SEQUENCE</scope>
</reference>
<dbReference type="EMBL" id="CAJPDQ010000004">
    <property type="protein sequence ID" value="CAF9908523.1"/>
    <property type="molecule type" value="Genomic_DNA"/>
</dbReference>
<dbReference type="Proteomes" id="UP000664169">
    <property type="component" value="Unassembled WGS sequence"/>
</dbReference>
<dbReference type="GO" id="GO:0004059">
    <property type="term" value="F:aralkylamine N-acetyltransferase activity"/>
    <property type="evidence" value="ECO:0007669"/>
    <property type="project" value="TreeGrafter"/>
</dbReference>
<dbReference type="CDD" id="cd04301">
    <property type="entry name" value="NAT_SF"/>
    <property type="match status" value="1"/>
</dbReference>
<organism evidence="5 6">
    <name type="scientific">Gomphillus americanus</name>
    <dbReference type="NCBI Taxonomy" id="1940652"/>
    <lineage>
        <taxon>Eukaryota</taxon>
        <taxon>Fungi</taxon>
        <taxon>Dikarya</taxon>
        <taxon>Ascomycota</taxon>
        <taxon>Pezizomycotina</taxon>
        <taxon>Lecanoromycetes</taxon>
        <taxon>OSLEUM clade</taxon>
        <taxon>Ostropomycetidae</taxon>
        <taxon>Ostropales</taxon>
        <taxon>Graphidaceae</taxon>
        <taxon>Gomphilloideae</taxon>
        <taxon>Gomphillus</taxon>
    </lineage>
</organism>
<feature type="compositionally biased region" description="Basic and acidic residues" evidence="3">
    <location>
        <begin position="1"/>
        <end position="13"/>
    </location>
</feature>
<dbReference type="PANTHER" id="PTHR10908:SF0">
    <property type="entry name" value="SEROTONIN N-ACETYLTRANSFERASE"/>
    <property type="match status" value="1"/>
</dbReference>
<dbReference type="Gene3D" id="3.40.630.30">
    <property type="match status" value="1"/>
</dbReference>
<dbReference type="PANTHER" id="PTHR10908">
    <property type="entry name" value="SEROTONIN N-ACETYLTRANSFERASE"/>
    <property type="match status" value="1"/>
</dbReference>
<evidence type="ECO:0000313" key="5">
    <source>
        <dbReference type="EMBL" id="CAF9908523.1"/>
    </source>
</evidence>
<dbReference type="Pfam" id="PF00583">
    <property type="entry name" value="Acetyltransf_1"/>
    <property type="match status" value="1"/>
</dbReference>
<proteinExistence type="predicted"/>
<keyword evidence="1" id="KW-0808">Transferase</keyword>
<dbReference type="SUPFAM" id="SSF55729">
    <property type="entry name" value="Acyl-CoA N-acyltransferases (Nat)"/>
    <property type="match status" value="1"/>
</dbReference>
<dbReference type="PROSITE" id="PS51186">
    <property type="entry name" value="GNAT"/>
    <property type="match status" value="1"/>
</dbReference>
<dbReference type="OrthoDB" id="30840at2759"/>
<gene>
    <name evidence="5" type="ORF">GOMPHAMPRED_006186</name>
</gene>
<name>A0A8H3EN59_9LECA</name>
<protein>
    <recommendedName>
        <fullName evidence="4">N-acetyltransferase domain-containing protein</fullName>
    </recommendedName>
</protein>
<evidence type="ECO:0000256" key="1">
    <source>
        <dbReference type="ARBA" id="ARBA00022679"/>
    </source>
</evidence>
<dbReference type="InterPro" id="IPR016181">
    <property type="entry name" value="Acyl_CoA_acyltransferase"/>
</dbReference>
<sequence>MPRDIIPARHIDDDSNPILTASPEMKSPGSSTVQLNEDKSSEPTSSQNIDDFDDADGNEDSQPGSLAYTLLRDHRDDMEVELSQKFKGSSDLHPYVQVLSINDLSGCVAVENAAFPADQAASREKLIYRLTVCPYVCLGIFSHTTAAPTTKTQALYDAARAPDSTNPSHKSLLIGHVLATLTTSSTVTEESMQVPTFFPSHPDFNPHAASSTPVPVLEREPSTSLPDSAFPRTNQPSETPGHHPLGKTLAIHSVAIHPAYQNLGLGKTMLKAYLQRMEGSGIADSAALLAKDKLVGFYIAAFGFEDAGASQVKHGGGGWRNLVSNLFGYNP</sequence>